<dbReference type="PANTHER" id="PTHR13298:SF11">
    <property type="entry name" value="RAPAMYCIN-INSENSITIVE COMPANION OF MTOR"/>
    <property type="match status" value="1"/>
</dbReference>
<evidence type="ECO:0000259" key="2">
    <source>
        <dbReference type="SMART" id="SM01307"/>
    </source>
</evidence>
<dbReference type="InterPro" id="IPR016024">
    <property type="entry name" value="ARM-type_fold"/>
</dbReference>
<dbReference type="AlphaFoldDB" id="L8GJJ8"/>
<comment type="similarity">
    <text evidence="1">Belongs to the RICTOR family.</text>
</comment>
<accession>L8GJJ8</accession>
<keyword evidence="6" id="KW-1185">Reference proteome</keyword>
<dbReference type="SMART" id="SM01308">
    <property type="entry name" value="RICTOR_N"/>
    <property type="match status" value="1"/>
</dbReference>
<dbReference type="VEuPathDB" id="AmoebaDB:ACA1_339880"/>
<evidence type="ECO:0000313" key="5">
    <source>
        <dbReference type="EMBL" id="ELR13240.1"/>
    </source>
</evidence>
<dbReference type="InterPro" id="IPR029453">
    <property type="entry name" value="Rictor_IV"/>
</dbReference>
<dbReference type="PANTHER" id="PTHR13298">
    <property type="entry name" value="CYTOSOLIC REGULATOR PIANISSIMO"/>
    <property type="match status" value="1"/>
</dbReference>
<feature type="domain" description="Rapamycin-insensitive companion of mTOR" evidence="4">
    <location>
        <begin position="901"/>
        <end position="973"/>
    </location>
</feature>
<evidence type="ECO:0000313" key="6">
    <source>
        <dbReference type="Proteomes" id="UP000011083"/>
    </source>
</evidence>
<dbReference type="GeneID" id="14913774"/>
<dbReference type="InterPro" id="IPR028267">
    <property type="entry name" value="Pianissimo_N"/>
</dbReference>
<evidence type="ECO:0000259" key="4">
    <source>
        <dbReference type="SMART" id="SM01310"/>
    </source>
</evidence>
<dbReference type="Proteomes" id="UP000011083">
    <property type="component" value="Unassembled WGS sequence"/>
</dbReference>
<feature type="domain" description="Rapamycin-insensitive companion of mTOR N-terminal" evidence="3">
    <location>
        <begin position="48"/>
        <end position="437"/>
    </location>
</feature>
<dbReference type="Pfam" id="PF14666">
    <property type="entry name" value="RICTOR_M"/>
    <property type="match status" value="1"/>
</dbReference>
<name>L8GJJ8_ACACF</name>
<proteinExistence type="inferred from homology"/>
<evidence type="ECO:0000256" key="1">
    <source>
        <dbReference type="ARBA" id="ARBA00008878"/>
    </source>
</evidence>
<dbReference type="STRING" id="1257118.L8GJJ8"/>
<evidence type="ECO:0000259" key="3">
    <source>
        <dbReference type="SMART" id="SM01308"/>
    </source>
</evidence>
<dbReference type="Pfam" id="PF14668">
    <property type="entry name" value="RICTOR_V"/>
    <property type="match status" value="1"/>
</dbReference>
<dbReference type="SMART" id="SM01310">
    <property type="entry name" value="RICTOR_V"/>
    <property type="match status" value="1"/>
</dbReference>
<protein>
    <submittedName>
        <fullName evidence="5">Developmental protein</fullName>
    </submittedName>
</protein>
<dbReference type="SUPFAM" id="SSF48371">
    <property type="entry name" value="ARM repeat"/>
    <property type="match status" value="1"/>
</dbReference>
<dbReference type="InterPro" id="IPR029452">
    <property type="entry name" value="RICTOR_V"/>
</dbReference>
<dbReference type="SMART" id="SM01307">
    <property type="entry name" value="RICTOR_M"/>
    <property type="match status" value="1"/>
</dbReference>
<organism evidence="5 6">
    <name type="scientific">Acanthamoeba castellanii (strain ATCC 30010 / Neff)</name>
    <dbReference type="NCBI Taxonomy" id="1257118"/>
    <lineage>
        <taxon>Eukaryota</taxon>
        <taxon>Amoebozoa</taxon>
        <taxon>Discosea</taxon>
        <taxon>Longamoebia</taxon>
        <taxon>Centramoebida</taxon>
        <taxon>Acanthamoebidae</taxon>
        <taxon>Acanthamoeba</taxon>
    </lineage>
</organism>
<dbReference type="Pfam" id="PF14664">
    <property type="entry name" value="RICTOR_N"/>
    <property type="match status" value="1"/>
</dbReference>
<dbReference type="InterPro" id="IPR029451">
    <property type="entry name" value="RICTOR_M"/>
</dbReference>
<dbReference type="Gene3D" id="1.25.10.10">
    <property type="entry name" value="Leucine-rich Repeat Variant"/>
    <property type="match status" value="1"/>
</dbReference>
<dbReference type="EMBL" id="KB008096">
    <property type="protein sequence ID" value="ELR13240.1"/>
    <property type="molecule type" value="Genomic_DNA"/>
</dbReference>
<dbReference type="GO" id="GO:0031932">
    <property type="term" value="C:TORC2 complex"/>
    <property type="evidence" value="ECO:0007669"/>
    <property type="project" value="InterPro"/>
</dbReference>
<feature type="domain" description="Rapamycin-insensitive companion of mTOR middle" evidence="2">
    <location>
        <begin position="525"/>
        <end position="728"/>
    </location>
</feature>
<dbReference type="InterPro" id="IPR011989">
    <property type="entry name" value="ARM-like"/>
</dbReference>
<dbReference type="InterPro" id="IPR028268">
    <property type="entry name" value="Pianissimo_fam"/>
</dbReference>
<gene>
    <name evidence="5" type="ORF">ACA1_339880</name>
</gene>
<dbReference type="GO" id="GO:0038203">
    <property type="term" value="P:TORC2 signaling"/>
    <property type="evidence" value="ECO:0007669"/>
    <property type="project" value="TreeGrafter"/>
</dbReference>
<dbReference type="KEGG" id="acan:ACA1_339880"/>
<sequence>MTMRPIAEFRLRKEQSPIPTATPAPTLPQAIAQLEVLENEGSNLCQKLDALKALCTLSTSMTQLAESFSRRVVLCIRSLVSFPRLVVRVQALRALRYMTVDPLFVRHVTASRTALLLARSLEREKEDSPERIQAFRAVYRMIDVGPMYISRAIVSALVAVAESTDDPIRAIALEALCCLAITNPRVVALNNGIRTIFKASADLDHVQMQDSLLNTVLYLLNEPACRPYVRLSCDLQCLLAPITDTDPEVLPPKTGDAAKDAEKEKAAKEQCRAGRVVCLDAVGALLKNWAGLISFAADPLALRSLVETLRELILAMIFSVFGMLVPQDKDSWMFSSRQGAQSTKSFKDHTVNTLHNPSRVYSERPNLVNMYRSALLIAFVNCGLVEALVDMGKEQVEEQQDVCVVSQPGGVSGNLGLGFKATILLGDLLQMSPSLLPRVQVARLQTLATLVSHAVSFVEHPKVRSSTSTIISHLHQCAQSRQGSAKDYSGASVVTSGASRYRRLKGRDRKLDRIDDVRAKVDYSMEPSQFMQKLQQTQVLATKEYTKWDWDLIEETLEGPLRNPVHFTTATQRTTFIKRILSFLKPNDKSIMKESHTVTFCKYVRIACLCVELLLQSEAGEEFLKQHGLVRKVAELFRDELDGKSSARILAEDRVVELMAREYFTLVGTLSSSSRGLELMNQYKIFASLGEMQSSSNLSYLSLTSLDYSIGGQARVLISKSLTSTSWVPHHAQGPGSIILYQQFARVKLGDEHAKVFQMALTSLDEACETPECLDTFVKCRPSLSLLLGSKNRVASDLILKMLSTEAGFEYLLEAGYLESELAKWKAEGYVEYMLKLEESLEVMASKGKIWRPEDKPALDVPPHFYGDLAKTVLGSELLAVSGHMRHFAAVLRNKTGSTPALNQRAALWVLGHVGASERGLRFLEKEGLLAEIVSLAENADSLSLRGTCYYVLGLISQSPRGRVLLDGLGWESPCNNANICVPKDSASSGLFKIKPSKYEGSRAQLPAASIQGSGQRYPAGDPRAECLQQIGALSNPIIVDRASRQVTSLRSKHPEVFFDPGFVLEVLQMLANFRFRLSARRLVHSLIENAAFTPQVCRDLPWDDSLSV</sequence>
<dbReference type="SMART" id="SM01303">
    <property type="entry name" value="RasGEF_N_2"/>
    <property type="match status" value="1"/>
</dbReference>
<dbReference type="OrthoDB" id="14744at2759"/>
<dbReference type="RefSeq" id="XP_004335253.1">
    <property type="nucleotide sequence ID" value="XM_004335205.1"/>
</dbReference>
<dbReference type="Pfam" id="PF14663">
    <property type="entry name" value="RasGEF_N_2"/>
    <property type="match status" value="1"/>
</dbReference>
<dbReference type="OMA" id="PEWYQTF"/>
<reference evidence="5 6" key="1">
    <citation type="journal article" date="2013" name="Genome Biol.">
        <title>Genome of Acanthamoeba castellanii highlights extensive lateral gene transfer and early evolution of tyrosine kinase signaling.</title>
        <authorList>
            <person name="Clarke M."/>
            <person name="Lohan A.J."/>
            <person name="Liu B."/>
            <person name="Lagkouvardos I."/>
            <person name="Roy S."/>
            <person name="Zafar N."/>
            <person name="Bertelli C."/>
            <person name="Schilde C."/>
            <person name="Kianianmomeni A."/>
            <person name="Burglin T.R."/>
            <person name="Frech C."/>
            <person name="Turcotte B."/>
            <person name="Kopec K.O."/>
            <person name="Synnott J.M."/>
            <person name="Choo C."/>
            <person name="Paponov I."/>
            <person name="Finkler A."/>
            <person name="Soon Heng Tan C."/>
            <person name="Hutchins A.P."/>
            <person name="Weinmeier T."/>
            <person name="Rattei T."/>
            <person name="Chu J.S."/>
            <person name="Gimenez G."/>
            <person name="Irimia M."/>
            <person name="Rigden D.J."/>
            <person name="Fitzpatrick D.A."/>
            <person name="Lorenzo-Morales J."/>
            <person name="Bateman A."/>
            <person name="Chiu C.H."/>
            <person name="Tang P."/>
            <person name="Hegemann P."/>
            <person name="Fromm H."/>
            <person name="Raoult D."/>
            <person name="Greub G."/>
            <person name="Miranda-Saavedra D."/>
            <person name="Chen N."/>
            <person name="Nash P."/>
            <person name="Ginger M.L."/>
            <person name="Horn M."/>
            <person name="Schaap P."/>
            <person name="Caler L."/>
            <person name="Loftus B."/>
        </authorList>
    </citation>
    <scope>NUCLEOTIDE SEQUENCE [LARGE SCALE GENOMIC DNA]</scope>
    <source>
        <strain evidence="5 6">Neff</strain>
    </source>
</reference>